<evidence type="ECO:0000313" key="12">
    <source>
        <dbReference type="EMBL" id="SDX14514.1"/>
    </source>
</evidence>
<dbReference type="PANTHER" id="PTHR14269:SF61">
    <property type="entry name" value="CDP-DIACYLGLYCEROL--SERINE O-PHOSPHATIDYLTRANSFERASE"/>
    <property type="match status" value="1"/>
</dbReference>
<dbReference type="PANTHER" id="PTHR14269">
    <property type="entry name" value="CDP-DIACYLGLYCEROL--GLYCEROL-3-PHOSPHATE 3-PHOSPHATIDYLTRANSFERASE-RELATED"/>
    <property type="match status" value="1"/>
</dbReference>
<keyword evidence="3" id="KW-0444">Lipid biosynthesis</keyword>
<keyword evidence="9" id="KW-0594">Phospholipid biosynthesis</keyword>
<dbReference type="GO" id="GO:0016780">
    <property type="term" value="F:phosphotransferase activity, for other substituted phosphate groups"/>
    <property type="evidence" value="ECO:0007669"/>
    <property type="project" value="InterPro"/>
</dbReference>
<evidence type="ECO:0000256" key="3">
    <source>
        <dbReference type="ARBA" id="ARBA00022516"/>
    </source>
</evidence>
<feature type="transmembrane region" description="Helical" evidence="11">
    <location>
        <begin position="37"/>
        <end position="53"/>
    </location>
</feature>
<evidence type="ECO:0000256" key="1">
    <source>
        <dbReference type="ARBA" id="ARBA00004141"/>
    </source>
</evidence>
<evidence type="ECO:0000256" key="11">
    <source>
        <dbReference type="SAM" id="Phobius"/>
    </source>
</evidence>
<evidence type="ECO:0000256" key="2">
    <source>
        <dbReference type="ARBA" id="ARBA00010441"/>
    </source>
</evidence>
<feature type="transmembrane region" description="Helical" evidence="11">
    <location>
        <begin position="97"/>
        <end position="114"/>
    </location>
</feature>
<dbReference type="InterPro" id="IPR000462">
    <property type="entry name" value="CDP-OH_P_trans"/>
</dbReference>
<feature type="transmembrane region" description="Helical" evidence="11">
    <location>
        <begin position="74"/>
        <end position="91"/>
    </location>
</feature>
<gene>
    <name evidence="12" type="ORF">SAMN05421882_10705</name>
</gene>
<evidence type="ECO:0000256" key="9">
    <source>
        <dbReference type="ARBA" id="ARBA00023209"/>
    </source>
</evidence>
<feature type="transmembrane region" description="Helical" evidence="11">
    <location>
        <begin position="126"/>
        <end position="146"/>
    </location>
</feature>
<reference evidence="12 13" key="1">
    <citation type="submission" date="2016-10" db="EMBL/GenBank/DDBJ databases">
        <authorList>
            <person name="de Groot N.N."/>
        </authorList>
    </citation>
    <scope>NUCLEOTIDE SEQUENCE [LARGE SCALE GENOMIC DNA]</scope>
    <source>
        <strain evidence="12 13">Nm110</strain>
    </source>
</reference>
<dbReference type="GO" id="GO:0008654">
    <property type="term" value="P:phospholipid biosynthetic process"/>
    <property type="evidence" value="ECO:0007669"/>
    <property type="project" value="UniProtKB-KW"/>
</dbReference>
<evidence type="ECO:0000256" key="5">
    <source>
        <dbReference type="ARBA" id="ARBA00022692"/>
    </source>
</evidence>
<proteinExistence type="inferred from homology"/>
<comment type="similarity">
    <text evidence="2">Belongs to the CDP-alcohol phosphatidyltransferase class-I family.</text>
</comment>
<sequence>MALNVNIFRALKVADLFTVGNLCCGLLAIFYASNENFTFAVSLIFFALILDTLDGKVAKLMHQQNSFGKQMDSLSDLISFGVAPASVYFSLAKPDTGITLILILFVVCGMLRLARYNISENEGFEGVPITANGIIFPLLYLLYMFQPSSYEIWPAVYAVMSVLMVSTIKIKRIF</sequence>
<dbReference type="RefSeq" id="WP_074668165.1">
    <property type="nucleotide sequence ID" value="NZ_FNNH01000070.1"/>
</dbReference>
<keyword evidence="5 11" id="KW-0812">Transmembrane</keyword>
<accession>A0A1H2ZCG5</accession>
<protein>
    <submittedName>
        <fullName evidence="12">CDP-diacylglycerol---serine O-phosphatidyltransferase</fullName>
    </submittedName>
</protein>
<organism evidence="12 13">
    <name type="scientific">Nitrosomonas communis</name>
    <dbReference type="NCBI Taxonomy" id="44574"/>
    <lineage>
        <taxon>Bacteria</taxon>
        <taxon>Pseudomonadati</taxon>
        <taxon>Pseudomonadota</taxon>
        <taxon>Betaproteobacteria</taxon>
        <taxon>Nitrosomonadales</taxon>
        <taxon>Nitrosomonadaceae</taxon>
        <taxon>Nitrosomonas</taxon>
    </lineage>
</organism>
<dbReference type="InterPro" id="IPR043130">
    <property type="entry name" value="CDP-OH_PTrfase_TM_dom"/>
</dbReference>
<feature type="transmembrane region" description="Helical" evidence="11">
    <location>
        <begin position="12"/>
        <end position="31"/>
    </location>
</feature>
<dbReference type="InterPro" id="IPR004533">
    <property type="entry name" value="CDP-diaglyc--ser_O-PTrfase"/>
</dbReference>
<evidence type="ECO:0000256" key="10">
    <source>
        <dbReference type="ARBA" id="ARBA00023264"/>
    </source>
</evidence>
<dbReference type="Gene3D" id="1.20.120.1760">
    <property type="match status" value="1"/>
</dbReference>
<keyword evidence="8 11" id="KW-0472">Membrane</keyword>
<comment type="subcellular location">
    <subcellularLocation>
        <location evidence="1">Membrane</location>
        <topology evidence="1">Multi-pass membrane protein</topology>
    </subcellularLocation>
</comment>
<dbReference type="AlphaFoldDB" id="A0A1H2ZCG5"/>
<keyword evidence="6 11" id="KW-1133">Transmembrane helix</keyword>
<evidence type="ECO:0000313" key="13">
    <source>
        <dbReference type="Proteomes" id="UP000183454"/>
    </source>
</evidence>
<evidence type="ECO:0000256" key="6">
    <source>
        <dbReference type="ARBA" id="ARBA00022989"/>
    </source>
</evidence>
<keyword evidence="7" id="KW-0443">Lipid metabolism</keyword>
<dbReference type="EMBL" id="FNNH01000070">
    <property type="protein sequence ID" value="SDX14514.1"/>
    <property type="molecule type" value="Genomic_DNA"/>
</dbReference>
<name>A0A1H2ZCG5_9PROT</name>
<evidence type="ECO:0000256" key="7">
    <source>
        <dbReference type="ARBA" id="ARBA00023098"/>
    </source>
</evidence>
<keyword evidence="10" id="KW-1208">Phospholipid metabolism</keyword>
<evidence type="ECO:0000256" key="8">
    <source>
        <dbReference type="ARBA" id="ARBA00023136"/>
    </source>
</evidence>
<dbReference type="InterPro" id="IPR050324">
    <property type="entry name" value="CDP-alcohol_PTase-I"/>
</dbReference>
<dbReference type="GO" id="GO:0016020">
    <property type="term" value="C:membrane"/>
    <property type="evidence" value="ECO:0007669"/>
    <property type="project" value="UniProtKB-SubCell"/>
</dbReference>
<evidence type="ECO:0000256" key="4">
    <source>
        <dbReference type="ARBA" id="ARBA00022679"/>
    </source>
</evidence>
<dbReference type="Pfam" id="PF01066">
    <property type="entry name" value="CDP-OH_P_transf"/>
    <property type="match status" value="1"/>
</dbReference>
<dbReference type="NCBIfam" id="TIGR00473">
    <property type="entry name" value="pssA"/>
    <property type="match status" value="1"/>
</dbReference>
<keyword evidence="4 12" id="KW-0808">Transferase</keyword>
<feature type="transmembrane region" description="Helical" evidence="11">
    <location>
        <begin position="152"/>
        <end position="170"/>
    </location>
</feature>
<dbReference type="Proteomes" id="UP000183454">
    <property type="component" value="Unassembled WGS sequence"/>
</dbReference>